<sequence>MVERKTDTQHQQCLTSLGFGARNPNPILPGIRSLRLGIRSRLWMLSIVVWTFALACSPARAEIDALTVQRSIDRGIEYLRKTQKPQGGWNEYGGQSCGLSALCTLAWVNAGVSRQDPNLIQALDYLRGFEPKQTYSVALQTLVFCQVGQPEDFPRIRRNVAWLSTQQKAAGERFAGAWTYGNGRGNGDPSNAQFAVLALGAAADLGIEVDPAIFQLASDYWKGIQLRRGGWSYGGPTPSGSMTCAGIASTLICNGSLRDRNNQDQQLNCCGNSDSDDTVQRGLDFLSTVFTVRANPGGELLSYFYYLYAVERVGRLSGRRLIGDRDWYREGAERLVSLQDDFQGFWQGGGPVETNRDIATSFALLFLAKGKRQVVIGRLDHPSTRDATVAARGQVRAQQVGESAGSQPHAGSLQTLVHHVEKDWLRELTWQNISAEQATTDDLLQTPVLVIASRNRLDFDAALIKRLGDYLDQGGTILFDALAGDGCGDDRAFRQSVTQLCQQWYPQSRLEPLPATHPVWFAEKYVDPKVVLSENGQEFSIEGVQSCCRTPIFYSPQSLMCRWSYGGPLLRNLDLPDAIAGQVKAGITVGENILAYATGRELKDKLDASRGINAAVAPVPTRGAIPIAMASLGAGERQVSRALPNAAAIIREKLAIEVISIDEPIALTEESLSRVGVLYLTGQTAFTLDATARRALQNFIDREGMIFASPICGDEAFAASVQKELQSLTGGDSWEPLPSDHSAFSPQFGGYDITRVKIRTPQQKRQLGGPAATAQAQTPIAIQQRADSPVIQVIQSDRSSNVFYSPLDLSCALESQNSIQCPGYPTDDAAKILAGMILYYLNQ</sequence>
<accession>A0ABY1QA75</accession>
<dbReference type="RefSeq" id="WP_283433617.1">
    <property type="nucleotide sequence ID" value="NZ_FXUG01000009.1"/>
</dbReference>
<dbReference type="Proteomes" id="UP001158067">
    <property type="component" value="Unassembled WGS sequence"/>
</dbReference>
<dbReference type="EMBL" id="FXUG01000009">
    <property type="protein sequence ID" value="SMP65333.1"/>
    <property type="molecule type" value="Genomic_DNA"/>
</dbReference>
<evidence type="ECO:0000313" key="2">
    <source>
        <dbReference type="EMBL" id="SMP65333.1"/>
    </source>
</evidence>
<evidence type="ECO:0000259" key="1">
    <source>
        <dbReference type="Pfam" id="PF13709"/>
    </source>
</evidence>
<comment type="caution">
    <text evidence="2">The sequence shown here is derived from an EMBL/GenBank/DDBJ whole genome shotgun (WGS) entry which is preliminary data.</text>
</comment>
<keyword evidence="3" id="KW-1185">Reference proteome</keyword>
<dbReference type="Gene3D" id="3.40.50.12140">
    <property type="entry name" value="Domain of unknown function DUF4159"/>
    <property type="match status" value="2"/>
</dbReference>
<feature type="domain" description="DUF4159" evidence="1">
    <location>
        <begin position="411"/>
        <end position="597"/>
    </location>
</feature>
<protein>
    <recommendedName>
        <fullName evidence="1">DUF4159 domain-containing protein</fullName>
    </recommendedName>
</protein>
<gene>
    <name evidence="2" type="ORF">SAMN06265222_10926</name>
</gene>
<proteinExistence type="predicted"/>
<dbReference type="InterPro" id="IPR008930">
    <property type="entry name" value="Terpenoid_cyclase/PrenylTrfase"/>
</dbReference>
<dbReference type="SUPFAM" id="SSF48239">
    <property type="entry name" value="Terpenoid cyclases/Protein prenyltransferases"/>
    <property type="match status" value="1"/>
</dbReference>
<evidence type="ECO:0000313" key="3">
    <source>
        <dbReference type="Proteomes" id="UP001158067"/>
    </source>
</evidence>
<feature type="domain" description="DUF4159" evidence="1">
    <location>
        <begin position="638"/>
        <end position="841"/>
    </location>
</feature>
<dbReference type="InterPro" id="IPR025297">
    <property type="entry name" value="DUF4159"/>
</dbReference>
<dbReference type="Pfam" id="PF13709">
    <property type="entry name" value="DUF4159"/>
    <property type="match status" value="2"/>
</dbReference>
<dbReference type="Gene3D" id="1.50.10.20">
    <property type="match status" value="2"/>
</dbReference>
<reference evidence="2 3" key="1">
    <citation type="submission" date="2017-05" db="EMBL/GenBank/DDBJ databases">
        <authorList>
            <person name="Varghese N."/>
            <person name="Submissions S."/>
        </authorList>
    </citation>
    <scope>NUCLEOTIDE SEQUENCE [LARGE SCALE GENOMIC DNA]</scope>
    <source>
        <strain evidence="2 3">DSM 25457</strain>
    </source>
</reference>
<name>A0ABY1QA75_9BACT</name>
<organism evidence="2 3">
    <name type="scientific">Neorhodopirellula lusitana</name>
    <dbReference type="NCBI Taxonomy" id="445327"/>
    <lineage>
        <taxon>Bacteria</taxon>
        <taxon>Pseudomonadati</taxon>
        <taxon>Planctomycetota</taxon>
        <taxon>Planctomycetia</taxon>
        <taxon>Pirellulales</taxon>
        <taxon>Pirellulaceae</taxon>
        <taxon>Neorhodopirellula</taxon>
    </lineage>
</organism>
<dbReference type="CDD" id="cd00688">
    <property type="entry name" value="ISOPREN_C2_like"/>
    <property type="match status" value="1"/>
</dbReference>